<evidence type="ECO:0000313" key="10">
    <source>
        <dbReference type="Proteomes" id="UP000613030"/>
    </source>
</evidence>
<keyword evidence="10" id="KW-1185">Reference proteome</keyword>
<evidence type="ECO:0000256" key="6">
    <source>
        <dbReference type="SAM" id="SignalP"/>
    </source>
</evidence>
<dbReference type="InterPro" id="IPR012341">
    <property type="entry name" value="6hp_glycosidase-like_sf"/>
</dbReference>
<dbReference type="Pfam" id="PF00759">
    <property type="entry name" value="Glyco_hydro_9"/>
    <property type="match status" value="1"/>
</dbReference>
<keyword evidence="4" id="KW-0326">Glycosidase</keyword>
<evidence type="ECO:0000256" key="3">
    <source>
        <dbReference type="ARBA" id="ARBA00023277"/>
    </source>
</evidence>
<accession>A0ABS1KZ84</accession>
<dbReference type="CDD" id="cd02850">
    <property type="entry name" value="E_set_Cellulase_N"/>
    <property type="match status" value="1"/>
</dbReference>
<evidence type="ECO:0000259" key="7">
    <source>
        <dbReference type="Pfam" id="PF00759"/>
    </source>
</evidence>
<evidence type="ECO:0000313" key="9">
    <source>
        <dbReference type="EMBL" id="MBL0743992.1"/>
    </source>
</evidence>
<dbReference type="InterPro" id="IPR008928">
    <property type="entry name" value="6-hairpin_glycosidase_sf"/>
</dbReference>
<keyword evidence="6" id="KW-0732">Signal</keyword>
<dbReference type="InterPro" id="IPR001701">
    <property type="entry name" value="Glyco_hydro_9"/>
</dbReference>
<dbReference type="InterPro" id="IPR004197">
    <property type="entry name" value="Cellulase_Ig-like"/>
</dbReference>
<keyword evidence="3" id="KW-0119">Carbohydrate metabolism</keyword>
<keyword evidence="5" id="KW-0624">Polysaccharide degradation</keyword>
<feature type="domain" description="Cellulase Ig-like" evidence="8">
    <location>
        <begin position="27"/>
        <end position="106"/>
    </location>
</feature>
<organism evidence="9 10">
    <name type="scientific">Chryseolinea lacunae</name>
    <dbReference type="NCBI Taxonomy" id="2801331"/>
    <lineage>
        <taxon>Bacteria</taxon>
        <taxon>Pseudomonadati</taxon>
        <taxon>Bacteroidota</taxon>
        <taxon>Cytophagia</taxon>
        <taxon>Cytophagales</taxon>
        <taxon>Fulvivirgaceae</taxon>
        <taxon>Chryseolinea</taxon>
    </lineage>
</organism>
<comment type="similarity">
    <text evidence="1">Belongs to the glycosyl hydrolase 9 (cellulase E) family.</text>
</comment>
<dbReference type="SUPFAM" id="SSF48208">
    <property type="entry name" value="Six-hairpin glycosidases"/>
    <property type="match status" value="1"/>
</dbReference>
<feature type="chain" id="PRO_5046580568" evidence="6">
    <location>
        <begin position="24"/>
        <end position="612"/>
    </location>
</feature>
<comment type="caution">
    <text evidence="9">The sequence shown here is derived from an EMBL/GenBank/DDBJ whole genome shotgun (WGS) entry which is preliminary data.</text>
</comment>
<dbReference type="EMBL" id="JAERRB010000009">
    <property type="protein sequence ID" value="MBL0743992.1"/>
    <property type="molecule type" value="Genomic_DNA"/>
</dbReference>
<dbReference type="GO" id="GO:0016787">
    <property type="term" value="F:hydrolase activity"/>
    <property type="evidence" value="ECO:0007669"/>
    <property type="project" value="UniProtKB-KW"/>
</dbReference>
<dbReference type="Gene3D" id="1.50.10.10">
    <property type="match status" value="1"/>
</dbReference>
<dbReference type="PANTHER" id="PTHR22298">
    <property type="entry name" value="ENDO-1,4-BETA-GLUCANASE"/>
    <property type="match status" value="1"/>
</dbReference>
<dbReference type="Proteomes" id="UP000613030">
    <property type="component" value="Unassembled WGS sequence"/>
</dbReference>
<evidence type="ECO:0000256" key="4">
    <source>
        <dbReference type="ARBA" id="ARBA00023295"/>
    </source>
</evidence>
<dbReference type="SUPFAM" id="SSF81296">
    <property type="entry name" value="E set domains"/>
    <property type="match status" value="1"/>
</dbReference>
<gene>
    <name evidence="9" type="ORF">JI741_22355</name>
</gene>
<reference evidence="9 10" key="1">
    <citation type="submission" date="2021-01" db="EMBL/GenBank/DDBJ databases">
        <title>Chryseolinea sp. Jin1 Genome sequencing and assembly.</title>
        <authorList>
            <person name="Kim I."/>
        </authorList>
    </citation>
    <scope>NUCLEOTIDE SEQUENCE [LARGE SCALE GENOMIC DNA]</scope>
    <source>
        <strain evidence="9 10">Jin1</strain>
    </source>
</reference>
<sequence>MKRYSTICVCAAMCLLISLHAHAQRVRVLTNQIGYELTGPKHAVVQGKATDEVTAFRIKDSATDAVVFSGNTVKTGAVNKWKDWHFWTIDFDAVAKEGTYYIECDTKAGAVQSYPFVVQKDLLERNTLSNVVYYFKGQRSSGLLDKADRNLRLEDTDTRVDAHGGWFDATGDYGKHLSHLSFSTYFNPQQISITVWSLFKTYAIMDARNDVAFKQYKRKTLDEAMFGADYLVRVKNPKGSFYRSVSGHGPEKKPEDRMIGKDRKGYAIKTADTKDKTNYGDIENVQNQATYEVSYRAGAGVSIAALAMASTFPVSGDFSSADYLKAAEDAFLFLEKNNVTYTNDGKENILDDYCALMAATELFKVTKKPVYKQAADRRAKNLMARLTTTGAYKNYWRADDGTRPFFHAADAGLPVVSLVNYLPIVDEANRKQVLDAVRKSLTFELDVTREINNPFGYARQLVQNKDGVKRTTFFFPHDTEAAPWWQGENARLGSLATAARLAAPYFKDDADFYNKLQVYAWNQLNWILGLNPYDSSMLQGSGRNAIAYMFFGTYQYTNAPGGICNGITGSFADEDGIDYDLSYLKTGKDDDWRWAEQWLPHAAWYLVSTAIR</sequence>
<evidence type="ECO:0000256" key="5">
    <source>
        <dbReference type="ARBA" id="ARBA00023326"/>
    </source>
</evidence>
<name>A0ABS1KZ84_9BACT</name>
<keyword evidence="2 9" id="KW-0378">Hydrolase</keyword>
<dbReference type="Pfam" id="PF02927">
    <property type="entry name" value="CelD_N"/>
    <property type="match status" value="1"/>
</dbReference>
<evidence type="ECO:0000256" key="1">
    <source>
        <dbReference type="ARBA" id="ARBA00007072"/>
    </source>
</evidence>
<dbReference type="InterPro" id="IPR014756">
    <property type="entry name" value="Ig_E-set"/>
</dbReference>
<evidence type="ECO:0000256" key="2">
    <source>
        <dbReference type="ARBA" id="ARBA00022801"/>
    </source>
</evidence>
<evidence type="ECO:0000259" key="8">
    <source>
        <dbReference type="Pfam" id="PF02927"/>
    </source>
</evidence>
<feature type="signal peptide" evidence="6">
    <location>
        <begin position="1"/>
        <end position="23"/>
    </location>
</feature>
<feature type="domain" description="Glycoside hydrolase family 9" evidence="7">
    <location>
        <begin position="126"/>
        <end position="549"/>
    </location>
</feature>
<dbReference type="RefSeq" id="WP_202013649.1">
    <property type="nucleotide sequence ID" value="NZ_JAERRB010000009.1"/>
</dbReference>
<dbReference type="InterPro" id="IPR013783">
    <property type="entry name" value="Ig-like_fold"/>
</dbReference>
<protein>
    <submittedName>
        <fullName evidence="9">Glycoside hydrolase family 9 protein</fullName>
    </submittedName>
</protein>
<dbReference type="Gene3D" id="2.60.40.10">
    <property type="entry name" value="Immunoglobulins"/>
    <property type="match status" value="1"/>
</dbReference>
<proteinExistence type="inferred from homology"/>